<keyword evidence="4 8" id="KW-0812">Transmembrane</keyword>
<evidence type="ECO:0000313" key="10">
    <source>
        <dbReference type="EMBL" id="MBM7572328.1"/>
    </source>
</evidence>
<dbReference type="RefSeq" id="WP_204500651.1">
    <property type="nucleotide sequence ID" value="NZ_JAFBDR010000016.1"/>
</dbReference>
<reference evidence="10 11" key="1">
    <citation type="submission" date="2021-01" db="EMBL/GenBank/DDBJ databases">
        <title>Genomic Encyclopedia of Type Strains, Phase IV (KMG-IV): sequencing the most valuable type-strain genomes for metagenomic binning, comparative biology and taxonomic classification.</title>
        <authorList>
            <person name="Goeker M."/>
        </authorList>
    </citation>
    <scope>NUCLEOTIDE SEQUENCE [LARGE SCALE GENOMIC DNA]</scope>
    <source>
        <strain evidence="10 11">DSM 23711</strain>
    </source>
</reference>
<evidence type="ECO:0000256" key="3">
    <source>
        <dbReference type="ARBA" id="ARBA00022475"/>
    </source>
</evidence>
<dbReference type="Proteomes" id="UP001296943">
    <property type="component" value="Unassembled WGS sequence"/>
</dbReference>
<evidence type="ECO:0000259" key="9">
    <source>
        <dbReference type="Pfam" id="PF04239"/>
    </source>
</evidence>
<keyword evidence="5 8" id="KW-1133">Transmembrane helix</keyword>
<keyword evidence="6 8" id="KW-0472">Membrane</keyword>
<evidence type="ECO:0000313" key="11">
    <source>
        <dbReference type="Proteomes" id="UP001296943"/>
    </source>
</evidence>
<dbReference type="EMBL" id="JAFBDR010000016">
    <property type="protein sequence ID" value="MBM7572328.1"/>
    <property type="molecule type" value="Genomic_DNA"/>
</dbReference>
<dbReference type="Gene3D" id="3.30.240.20">
    <property type="entry name" value="bsu07140 like domains"/>
    <property type="match status" value="2"/>
</dbReference>
<dbReference type="InterPro" id="IPR007353">
    <property type="entry name" value="DUF421"/>
</dbReference>
<comment type="similarity">
    <text evidence="2">Belongs to the UPF0702 family.</text>
</comment>
<proteinExistence type="inferred from homology"/>
<dbReference type="PANTHER" id="PTHR34582:SF6">
    <property type="entry name" value="UPF0702 TRANSMEMBRANE PROTEIN YCAP"/>
    <property type="match status" value="1"/>
</dbReference>
<evidence type="ECO:0000256" key="1">
    <source>
        <dbReference type="ARBA" id="ARBA00004651"/>
    </source>
</evidence>
<feature type="region of interest" description="Disordered" evidence="7">
    <location>
        <begin position="219"/>
        <end position="244"/>
    </location>
</feature>
<name>A0ABS2N2J6_9BACI</name>
<sequence>MDIFLTYIIKPLVIFIVAYIFFRLAGKKAVSEMNSFDILFIIVIGTVLSEPLVNKNTGQAILYGAVFLTIYIFFSYATLNNKLRWLLIAKPSILIRNGDIDEKGLNQVRMTTSELLSQLREKGYTKTADVELAMMEEMGKISVIPKSEARPLQPKDIQLQPSPTFIPIPIILNGQILYHNLNYLKKDEHWLDMQLNAYNLTIENISDITLATYTQEGTLSVDTDNPNDQSNTDSPYLYKPGKDN</sequence>
<evidence type="ECO:0000256" key="6">
    <source>
        <dbReference type="ARBA" id="ARBA00023136"/>
    </source>
</evidence>
<comment type="caution">
    <text evidence="10">The sequence shown here is derived from an EMBL/GenBank/DDBJ whole genome shotgun (WGS) entry which is preliminary data.</text>
</comment>
<dbReference type="Pfam" id="PF04239">
    <property type="entry name" value="DUF421"/>
    <property type="match status" value="1"/>
</dbReference>
<evidence type="ECO:0000256" key="5">
    <source>
        <dbReference type="ARBA" id="ARBA00022989"/>
    </source>
</evidence>
<evidence type="ECO:0000256" key="4">
    <source>
        <dbReference type="ARBA" id="ARBA00022692"/>
    </source>
</evidence>
<dbReference type="InterPro" id="IPR023090">
    <property type="entry name" value="UPF0702_alpha/beta_dom_sf"/>
</dbReference>
<evidence type="ECO:0000256" key="7">
    <source>
        <dbReference type="SAM" id="MobiDB-lite"/>
    </source>
</evidence>
<feature type="domain" description="YetF C-terminal" evidence="9">
    <location>
        <begin position="80"/>
        <end position="213"/>
    </location>
</feature>
<feature type="transmembrane region" description="Helical" evidence="8">
    <location>
        <begin position="36"/>
        <end position="54"/>
    </location>
</feature>
<evidence type="ECO:0000256" key="8">
    <source>
        <dbReference type="SAM" id="Phobius"/>
    </source>
</evidence>
<keyword evidence="11" id="KW-1185">Reference proteome</keyword>
<gene>
    <name evidence="10" type="ORF">JOC48_002831</name>
</gene>
<feature type="compositionally biased region" description="Polar residues" evidence="7">
    <location>
        <begin position="219"/>
        <end position="234"/>
    </location>
</feature>
<protein>
    <submittedName>
        <fullName evidence="10">Uncharacterized membrane protein YcaP (DUF421 family)</fullName>
    </submittedName>
</protein>
<evidence type="ECO:0000256" key="2">
    <source>
        <dbReference type="ARBA" id="ARBA00006448"/>
    </source>
</evidence>
<organism evidence="10 11">
    <name type="scientific">Aquibacillus albus</name>
    <dbReference type="NCBI Taxonomy" id="1168171"/>
    <lineage>
        <taxon>Bacteria</taxon>
        <taxon>Bacillati</taxon>
        <taxon>Bacillota</taxon>
        <taxon>Bacilli</taxon>
        <taxon>Bacillales</taxon>
        <taxon>Bacillaceae</taxon>
        <taxon>Aquibacillus</taxon>
    </lineage>
</organism>
<feature type="transmembrane region" description="Helical" evidence="8">
    <location>
        <begin position="6"/>
        <end position="24"/>
    </location>
</feature>
<accession>A0ABS2N2J6</accession>
<feature type="transmembrane region" description="Helical" evidence="8">
    <location>
        <begin position="60"/>
        <end position="79"/>
    </location>
</feature>
<keyword evidence="3" id="KW-1003">Cell membrane</keyword>
<comment type="subcellular location">
    <subcellularLocation>
        <location evidence="1">Cell membrane</location>
        <topology evidence="1">Multi-pass membrane protein</topology>
    </subcellularLocation>
</comment>
<dbReference type="PANTHER" id="PTHR34582">
    <property type="entry name" value="UPF0702 TRANSMEMBRANE PROTEIN YCAP"/>
    <property type="match status" value="1"/>
</dbReference>